<reference evidence="1 2" key="1">
    <citation type="submission" date="2024-02" db="EMBL/GenBank/DDBJ databases">
        <authorList>
            <person name="Vignale AGUSTIN F."/>
            <person name="Sosa J E."/>
            <person name="Modenutti C."/>
        </authorList>
    </citation>
    <scope>NUCLEOTIDE SEQUENCE [LARGE SCALE GENOMIC DNA]</scope>
</reference>
<dbReference type="Proteomes" id="UP001642360">
    <property type="component" value="Unassembled WGS sequence"/>
</dbReference>
<keyword evidence="2" id="KW-1185">Reference proteome</keyword>
<name>A0ABC8RII6_9AQUA</name>
<sequence length="76" mass="8718">MAGEGEALQTAGWWVMGERFQWSSLEYERPAIGIGPVSAQSLYETHILPLETKKSRRPILAIWMSLNPKFYVAQFF</sequence>
<dbReference type="AlphaFoldDB" id="A0ABC8RII6"/>
<gene>
    <name evidence="1" type="ORF">ILEXP_LOCUS10181</name>
</gene>
<protein>
    <submittedName>
        <fullName evidence="1">Uncharacterized protein</fullName>
    </submittedName>
</protein>
<dbReference type="EMBL" id="CAUOFW020001229">
    <property type="protein sequence ID" value="CAK9142498.1"/>
    <property type="molecule type" value="Genomic_DNA"/>
</dbReference>
<proteinExistence type="predicted"/>
<accession>A0ABC8RII6</accession>
<evidence type="ECO:0000313" key="1">
    <source>
        <dbReference type="EMBL" id="CAK9142498.1"/>
    </source>
</evidence>
<evidence type="ECO:0000313" key="2">
    <source>
        <dbReference type="Proteomes" id="UP001642360"/>
    </source>
</evidence>
<organism evidence="1 2">
    <name type="scientific">Ilex paraguariensis</name>
    <name type="common">yerba mate</name>
    <dbReference type="NCBI Taxonomy" id="185542"/>
    <lineage>
        <taxon>Eukaryota</taxon>
        <taxon>Viridiplantae</taxon>
        <taxon>Streptophyta</taxon>
        <taxon>Embryophyta</taxon>
        <taxon>Tracheophyta</taxon>
        <taxon>Spermatophyta</taxon>
        <taxon>Magnoliopsida</taxon>
        <taxon>eudicotyledons</taxon>
        <taxon>Gunneridae</taxon>
        <taxon>Pentapetalae</taxon>
        <taxon>asterids</taxon>
        <taxon>campanulids</taxon>
        <taxon>Aquifoliales</taxon>
        <taxon>Aquifoliaceae</taxon>
        <taxon>Ilex</taxon>
    </lineage>
</organism>
<comment type="caution">
    <text evidence="1">The sequence shown here is derived from an EMBL/GenBank/DDBJ whole genome shotgun (WGS) entry which is preliminary data.</text>
</comment>